<keyword evidence="1" id="KW-0812">Transmembrane</keyword>
<protein>
    <submittedName>
        <fullName evidence="2">Uncharacterized protein</fullName>
    </submittedName>
</protein>
<name>A0A5J4KWG3_9CHLR</name>
<evidence type="ECO:0000313" key="2">
    <source>
        <dbReference type="EMBL" id="GER90870.1"/>
    </source>
</evidence>
<sequence>MLVPEGEVPGCALVEVGVLPAWVGVALVVTVGVALPVFDAINLLAATTDPIQASITTTAIIASINPSRDFLWGG</sequence>
<accession>A0A5J4KWG3</accession>
<proteinExistence type="predicted"/>
<feature type="transmembrane region" description="Helical" evidence="1">
    <location>
        <begin position="20"/>
        <end position="38"/>
    </location>
</feature>
<reference evidence="2 3" key="1">
    <citation type="submission" date="2019-10" db="EMBL/GenBank/DDBJ databases">
        <title>Dictyobacter vulcani sp. nov., within the class Ktedonobacteria, isolated from soil of volcanic Mt. Zao.</title>
        <authorList>
            <person name="Zheng Y."/>
            <person name="Wang C.M."/>
            <person name="Sakai Y."/>
            <person name="Abe K."/>
            <person name="Yokota A."/>
            <person name="Yabe S."/>
        </authorList>
    </citation>
    <scope>NUCLEOTIDE SEQUENCE [LARGE SCALE GENOMIC DNA]</scope>
    <source>
        <strain evidence="2 3">W12</strain>
    </source>
</reference>
<comment type="caution">
    <text evidence="2">The sequence shown here is derived from an EMBL/GenBank/DDBJ whole genome shotgun (WGS) entry which is preliminary data.</text>
</comment>
<dbReference type="Proteomes" id="UP000326912">
    <property type="component" value="Unassembled WGS sequence"/>
</dbReference>
<evidence type="ECO:0000313" key="3">
    <source>
        <dbReference type="Proteomes" id="UP000326912"/>
    </source>
</evidence>
<organism evidence="2 3">
    <name type="scientific">Dictyobacter vulcani</name>
    <dbReference type="NCBI Taxonomy" id="2607529"/>
    <lineage>
        <taxon>Bacteria</taxon>
        <taxon>Bacillati</taxon>
        <taxon>Chloroflexota</taxon>
        <taxon>Ktedonobacteria</taxon>
        <taxon>Ktedonobacterales</taxon>
        <taxon>Dictyobacteraceae</taxon>
        <taxon>Dictyobacter</taxon>
    </lineage>
</organism>
<gene>
    <name evidence="2" type="ORF">KDW_50320</name>
</gene>
<keyword evidence="1" id="KW-0472">Membrane</keyword>
<keyword evidence="3" id="KW-1185">Reference proteome</keyword>
<dbReference type="EMBL" id="BKZW01000003">
    <property type="protein sequence ID" value="GER90870.1"/>
    <property type="molecule type" value="Genomic_DNA"/>
</dbReference>
<keyword evidence="1" id="KW-1133">Transmembrane helix</keyword>
<dbReference type="AlphaFoldDB" id="A0A5J4KWG3"/>
<evidence type="ECO:0000256" key="1">
    <source>
        <dbReference type="SAM" id="Phobius"/>
    </source>
</evidence>